<protein>
    <submittedName>
        <fullName evidence="2">INV4</fullName>
    </submittedName>
</protein>
<evidence type="ECO:0000256" key="1">
    <source>
        <dbReference type="SAM" id="MobiDB-lite"/>
    </source>
</evidence>
<name>A0A0A8YD93_ARUDO</name>
<reference evidence="2" key="1">
    <citation type="submission" date="2014-09" db="EMBL/GenBank/DDBJ databases">
        <authorList>
            <person name="Magalhaes I.L.F."/>
            <person name="Oliveira U."/>
            <person name="Santos F.R."/>
            <person name="Vidigal T.H.D.A."/>
            <person name="Brescovit A.D."/>
            <person name="Santos A.J."/>
        </authorList>
    </citation>
    <scope>NUCLEOTIDE SEQUENCE</scope>
    <source>
        <tissue evidence="2">Shoot tissue taken approximately 20 cm above the soil surface</tissue>
    </source>
</reference>
<proteinExistence type="predicted"/>
<feature type="region of interest" description="Disordered" evidence="1">
    <location>
        <begin position="33"/>
        <end position="52"/>
    </location>
</feature>
<dbReference type="AlphaFoldDB" id="A0A0A8YD93"/>
<accession>A0A0A8YD93</accession>
<reference evidence="2" key="2">
    <citation type="journal article" date="2015" name="Data Brief">
        <title>Shoot transcriptome of the giant reed, Arundo donax.</title>
        <authorList>
            <person name="Barrero R.A."/>
            <person name="Guerrero F.D."/>
            <person name="Moolhuijzen P."/>
            <person name="Goolsby J.A."/>
            <person name="Tidwell J."/>
            <person name="Bellgard S.E."/>
            <person name="Bellgard M.I."/>
        </authorList>
    </citation>
    <scope>NUCLEOTIDE SEQUENCE</scope>
    <source>
        <tissue evidence="2">Shoot tissue taken approximately 20 cm above the soil surface</tissue>
    </source>
</reference>
<organism evidence="2">
    <name type="scientific">Arundo donax</name>
    <name type="common">Giant reed</name>
    <name type="synonym">Donax arundinaceus</name>
    <dbReference type="NCBI Taxonomy" id="35708"/>
    <lineage>
        <taxon>Eukaryota</taxon>
        <taxon>Viridiplantae</taxon>
        <taxon>Streptophyta</taxon>
        <taxon>Embryophyta</taxon>
        <taxon>Tracheophyta</taxon>
        <taxon>Spermatophyta</taxon>
        <taxon>Magnoliopsida</taxon>
        <taxon>Liliopsida</taxon>
        <taxon>Poales</taxon>
        <taxon>Poaceae</taxon>
        <taxon>PACMAD clade</taxon>
        <taxon>Arundinoideae</taxon>
        <taxon>Arundineae</taxon>
        <taxon>Arundo</taxon>
    </lineage>
</organism>
<evidence type="ECO:0000313" key="2">
    <source>
        <dbReference type="EMBL" id="JAD23550.1"/>
    </source>
</evidence>
<dbReference type="EMBL" id="GBRH01274345">
    <property type="protein sequence ID" value="JAD23550.1"/>
    <property type="molecule type" value="Transcribed_RNA"/>
</dbReference>
<sequence>MYLSQLSRLILRTCLAPFGIAADKSSPLFLPGNTAKKSGHSHMVEASEEYSG</sequence>